<reference evidence="1 2" key="1">
    <citation type="submission" date="2019-06" db="EMBL/GenBank/DDBJ databases">
        <title>Lysobacter alkalisoli sp. nov. isolated from saline soil.</title>
        <authorList>
            <person name="Sun J.-Q."/>
            <person name="Xu L."/>
        </authorList>
    </citation>
    <scope>NUCLEOTIDE SEQUENCE [LARGE SCALE GENOMIC DNA]</scope>
    <source>
        <strain evidence="1 2">JCM 31130</strain>
    </source>
</reference>
<name>A0A508AP23_9GAMM</name>
<accession>A0A508AP23</accession>
<keyword evidence="2" id="KW-1185">Reference proteome</keyword>
<comment type="caution">
    <text evidence="1">The sequence shown here is derived from an EMBL/GenBank/DDBJ whole genome shotgun (WGS) entry which is preliminary data.</text>
</comment>
<sequence length="92" mass="9781">MSAPQLDLFALPPPAPPAEVRTAAQGVTYSVVPKGDRFGISWRAGDAHGVVGGLYASVQEAETCIAYRLELRAAGIQDPRAWMRIPPEGPIP</sequence>
<dbReference type="AlphaFoldDB" id="A0A508AP23"/>
<evidence type="ECO:0000313" key="2">
    <source>
        <dbReference type="Proteomes" id="UP000318212"/>
    </source>
</evidence>
<dbReference type="RefSeq" id="WP_141517096.1">
    <property type="nucleotide sequence ID" value="NZ_VICE01000014.1"/>
</dbReference>
<evidence type="ECO:0000313" key="1">
    <source>
        <dbReference type="EMBL" id="TQD51207.1"/>
    </source>
</evidence>
<protein>
    <submittedName>
        <fullName evidence="1">Uncharacterized protein</fullName>
    </submittedName>
</protein>
<organism evidence="1 2">
    <name type="scientific">Marilutibacter aestuarii</name>
    <dbReference type="NCBI Taxonomy" id="1706195"/>
    <lineage>
        <taxon>Bacteria</taxon>
        <taxon>Pseudomonadati</taxon>
        <taxon>Pseudomonadota</taxon>
        <taxon>Gammaproteobacteria</taxon>
        <taxon>Lysobacterales</taxon>
        <taxon>Lysobacteraceae</taxon>
        <taxon>Marilutibacter</taxon>
    </lineage>
</organism>
<dbReference type="Proteomes" id="UP000318212">
    <property type="component" value="Unassembled WGS sequence"/>
</dbReference>
<gene>
    <name evidence="1" type="ORF">FKV25_01890</name>
</gene>
<dbReference type="EMBL" id="VICE01000014">
    <property type="protein sequence ID" value="TQD51207.1"/>
    <property type="molecule type" value="Genomic_DNA"/>
</dbReference>
<proteinExistence type="predicted"/>